<organism evidence="1 2">
    <name type="scientific">Lysobacter hankyongensis</name>
    <dbReference type="NCBI Taxonomy" id="1176535"/>
    <lineage>
        <taxon>Bacteria</taxon>
        <taxon>Pseudomonadati</taxon>
        <taxon>Pseudomonadota</taxon>
        <taxon>Gammaproteobacteria</taxon>
        <taxon>Lysobacterales</taxon>
        <taxon>Lysobacteraceae</taxon>
        <taxon>Lysobacter</taxon>
    </lineage>
</organism>
<protein>
    <recommendedName>
        <fullName evidence="3">DUF4238 domain-containing protein</fullName>
    </recommendedName>
</protein>
<accession>A0ABP9BA29</accession>
<reference evidence="2" key="1">
    <citation type="journal article" date="2019" name="Int. J. Syst. Evol. Microbiol.">
        <title>The Global Catalogue of Microorganisms (GCM) 10K type strain sequencing project: providing services to taxonomists for standard genome sequencing and annotation.</title>
        <authorList>
            <consortium name="The Broad Institute Genomics Platform"/>
            <consortium name="The Broad Institute Genome Sequencing Center for Infectious Disease"/>
            <person name="Wu L."/>
            <person name="Ma J."/>
        </authorList>
    </citation>
    <scope>NUCLEOTIDE SEQUENCE [LARGE SCALE GENOMIC DNA]</scope>
    <source>
        <strain evidence="2">JCM 18204</strain>
    </source>
</reference>
<sequence length="312" mass="34514">MNAGSHEIVSAFAQAGLGLHRTLREMLDEDPAHRTERRGCGYTQATRFLSTFVNQPRAALDAQETSVFADWSKARTETIARQAFDAGWPQGWRRLDRCPADILERLVPESMVAALVRLPSALADIEASLQREESRLLMTLLRQLLVPDAHARPSLREMREKPEIGSCSQAEEFFLEIAHGRIRRGGRVNIVVDADGAPLLVEKMNLGESHSAMAVAPVAICDVVLPPGALFALRYSEDAPRLRDLGCGHALPCAAIEEARFLRLTTLTVSPAVRRRAFSAQFEAQLRGDMLSPATTTIEHLQHFAHERLARG</sequence>
<comment type="caution">
    <text evidence="1">The sequence shown here is derived from an EMBL/GenBank/DDBJ whole genome shotgun (WGS) entry which is preliminary data.</text>
</comment>
<gene>
    <name evidence="1" type="ORF">GCM10023307_16270</name>
</gene>
<evidence type="ECO:0000313" key="1">
    <source>
        <dbReference type="EMBL" id="GAA4791712.1"/>
    </source>
</evidence>
<dbReference type="Proteomes" id="UP001499959">
    <property type="component" value="Unassembled WGS sequence"/>
</dbReference>
<evidence type="ECO:0008006" key="3">
    <source>
        <dbReference type="Google" id="ProtNLM"/>
    </source>
</evidence>
<evidence type="ECO:0000313" key="2">
    <source>
        <dbReference type="Proteomes" id="UP001499959"/>
    </source>
</evidence>
<dbReference type="RefSeq" id="WP_345302824.1">
    <property type="nucleotide sequence ID" value="NZ_BAABJE010000007.1"/>
</dbReference>
<keyword evidence="2" id="KW-1185">Reference proteome</keyword>
<name>A0ABP9BA29_9GAMM</name>
<dbReference type="EMBL" id="BAABJE010000007">
    <property type="protein sequence ID" value="GAA4791712.1"/>
    <property type="molecule type" value="Genomic_DNA"/>
</dbReference>
<proteinExistence type="predicted"/>